<proteinExistence type="predicted"/>
<sequence length="77" mass="9255">MGLEYVEYRITVAESSLAAKFDPESLVLKDPPAYRGKDWSKMWVYLREQNVRIDLVRFREYLETVYEKAEKFMRKNG</sequence>
<keyword evidence="2" id="KW-1185">Reference proteome</keyword>
<protein>
    <submittedName>
        <fullName evidence="1">Uncharacterized protein</fullName>
    </submittedName>
</protein>
<dbReference type="PANTHER" id="PTHR20961:SF98">
    <property type="entry name" value="GLYCOSYLTRANSFERASE"/>
    <property type="match status" value="1"/>
</dbReference>
<accession>A0AAV0I2I1</accession>
<dbReference type="GO" id="GO:0016757">
    <property type="term" value="F:glycosyltransferase activity"/>
    <property type="evidence" value="ECO:0007669"/>
    <property type="project" value="InterPro"/>
</dbReference>
<gene>
    <name evidence="1" type="ORF">LITE_LOCUS6918</name>
</gene>
<organism evidence="1 2">
    <name type="scientific">Linum tenue</name>
    <dbReference type="NCBI Taxonomy" id="586396"/>
    <lineage>
        <taxon>Eukaryota</taxon>
        <taxon>Viridiplantae</taxon>
        <taxon>Streptophyta</taxon>
        <taxon>Embryophyta</taxon>
        <taxon>Tracheophyta</taxon>
        <taxon>Spermatophyta</taxon>
        <taxon>Magnoliopsida</taxon>
        <taxon>eudicotyledons</taxon>
        <taxon>Gunneridae</taxon>
        <taxon>Pentapetalae</taxon>
        <taxon>rosids</taxon>
        <taxon>fabids</taxon>
        <taxon>Malpighiales</taxon>
        <taxon>Linaceae</taxon>
        <taxon>Linum</taxon>
    </lineage>
</organism>
<reference evidence="1" key="1">
    <citation type="submission" date="2022-08" db="EMBL/GenBank/DDBJ databases">
        <authorList>
            <person name="Gutierrez-Valencia J."/>
        </authorList>
    </citation>
    <scope>NUCLEOTIDE SEQUENCE</scope>
</reference>
<comment type="caution">
    <text evidence="1">The sequence shown here is derived from an EMBL/GenBank/DDBJ whole genome shotgun (WGS) entry which is preliminary data.</text>
</comment>
<dbReference type="EMBL" id="CAMGYJ010000003">
    <property type="protein sequence ID" value="CAI0390923.1"/>
    <property type="molecule type" value="Genomic_DNA"/>
</dbReference>
<evidence type="ECO:0000313" key="1">
    <source>
        <dbReference type="EMBL" id="CAI0390923.1"/>
    </source>
</evidence>
<evidence type="ECO:0000313" key="2">
    <source>
        <dbReference type="Proteomes" id="UP001154282"/>
    </source>
</evidence>
<dbReference type="PANTHER" id="PTHR20961">
    <property type="entry name" value="GLYCOSYLTRANSFERASE"/>
    <property type="match status" value="1"/>
</dbReference>
<dbReference type="Proteomes" id="UP001154282">
    <property type="component" value="Unassembled WGS sequence"/>
</dbReference>
<dbReference type="InterPro" id="IPR007657">
    <property type="entry name" value="Glycosyltransferase_61"/>
</dbReference>
<name>A0AAV0I2I1_9ROSI</name>
<dbReference type="AlphaFoldDB" id="A0AAV0I2I1"/>